<feature type="compositionally biased region" description="Low complexity" evidence="1">
    <location>
        <begin position="255"/>
        <end position="264"/>
    </location>
</feature>
<gene>
    <name evidence="2" type="ORF">Plil01_000944600</name>
</gene>
<dbReference type="OrthoDB" id="165414at2759"/>
<dbReference type="Proteomes" id="UP001165083">
    <property type="component" value="Unassembled WGS sequence"/>
</dbReference>
<organism evidence="2 3">
    <name type="scientific">Phytophthora lilii</name>
    <dbReference type="NCBI Taxonomy" id="2077276"/>
    <lineage>
        <taxon>Eukaryota</taxon>
        <taxon>Sar</taxon>
        <taxon>Stramenopiles</taxon>
        <taxon>Oomycota</taxon>
        <taxon>Peronosporomycetes</taxon>
        <taxon>Peronosporales</taxon>
        <taxon>Peronosporaceae</taxon>
        <taxon>Phytophthora</taxon>
    </lineage>
</organism>
<protein>
    <submittedName>
        <fullName evidence="2">Unnamed protein product</fullName>
    </submittedName>
</protein>
<sequence length="293" mass="32619">MTGDDFDSISSCATRSPLPVLSEEVGDKKRSTLVRRAIWLGTYTVCRNLEAKLGIAAAALTAPKNCLIHDKPVKLCTACFLQQRRPAFPYRLYSAVAVRRAEPSNAAVRIESEEPLRPQQEEEYMIFRDDDDKFCPAVNIWGVYSLSPPPKRKGKEKVILPDPLASVVYLQVTTICRDAVGEAWIFGYVLAHRKQTGSREAGHDEDEHEVTLDKNRGLVFALLNQVVGSASIHYCSKNVFYRKHFSRAGNDSESGRSGSSASKSLSKRNNGHAIERNLFCRLSYPSQLPPDSS</sequence>
<reference evidence="2" key="1">
    <citation type="submission" date="2023-04" db="EMBL/GenBank/DDBJ databases">
        <title>Phytophthora lilii NBRC 32176.</title>
        <authorList>
            <person name="Ichikawa N."/>
            <person name="Sato H."/>
            <person name="Tonouchi N."/>
        </authorList>
    </citation>
    <scope>NUCLEOTIDE SEQUENCE</scope>
    <source>
        <strain evidence="2">NBRC 32176</strain>
    </source>
</reference>
<accession>A0A9W6U0F6</accession>
<feature type="region of interest" description="Disordered" evidence="1">
    <location>
        <begin position="248"/>
        <end position="268"/>
    </location>
</feature>
<comment type="caution">
    <text evidence="2">The sequence shown here is derived from an EMBL/GenBank/DDBJ whole genome shotgun (WGS) entry which is preliminary data.</text>
</comment>
<name>A0A9W6U0F6_9STRA</name>
<evidence type="ECO:0000256" key="1">
    <source>
        <dbReference type="SAM" id="MobiDB-lite"/>
    </source>
</evidence>
<proteinExistence type="predicted"/>
<evidence type="ECO:0000313" key="3">
    <source>
        <dbReference type="Proteomes" id="UP001165083"/>
    </source>
</evidence>
<keyword evidence="3" id="KW-1185">Reference proteome</keyword>
<dbReference type="AlphaFoldDB" id="A0A9W6U0F6"/>
<evidence type="ECO:0000313" key="2">
    <source>
        <dbReference type="EMBL" id="GMF23400.1"/>
    </source>
</evidence>
<dbReference type="EMBL" id="BSXW01000475">
    <property type="protein sequence ID" value="GMF23400.1"/>
    <property type="molecule type" value="Genomic_DNA"/>
</dbReference>